<gene>
    <name evidence="2" type="ORF">Q8W30_11635</name>
</gene>
<keyword evidence="3" id="KW-1185">Reference proteome</keyword>
<dbReference type="RefSeq" id="WP_305450839.1">
    <property type="nucleotide sequence ID" value="NZ_JAUYVO010000007.1"/>
</dbReference>
<keyword evidence="1" id="KW-0472">Membrane</keyword>
<comment type="caution">
    <text evidence="2">The sequence shown here is derived from an EMBL/GenBank/DDBJ whole genome shotgun (WGS) entry which is preliminary data.</text>
</comment>
<dbReference type="EMBL" id="JAUYVO010000007">
    <property type="protein sequence ID" value="MDP2523224.1"/>
    <property type="molecule type" value="Genomic_DNA"/>
</dbReference>
<organism evidence="2 3">
    <name type="scientific">Neptunomonas phycophila</name>
    <dbReference type="NCBI Taxonomy" id="1572645"/>
    <lineage>
        <taxon>Bacteria</taxon>
        <taxon>Pseudomonadati</taxon>
        <taxon>Pseudomonadota</taxon>
        <taxon>Gammaproteobacteria</taxon>
        <taxon>Oceanospirillales</taxon>
        <taxon>Oceanospirillaceae</taxon>
        <taxon>Neptunomonas</taxon>
    </lineage>
</organism>
<proteinExistence type="predicted"/>
<feature type="transmembrane region" description="Helical" evidence="1">
    <location>
        <begin position="16"/>
        <end position="33"/>
    </location>
</feature>
<evidence type="ECO:0008006" key="4">
    <source>
        <dbReference type="Google" id="ProtNLM"/>
    </source>
</evidence>
<protein>
    <recommendedName>
        <fullName evidence="4">PH domain-containing protein</fullName>
    </recommendedName>
</protein>
<evidence type="ECO:0000256" key="1">
    <source>
        <dbReference type="SAM" id="Phobius"/>
    </source>
</evidence>
<keyword evidence="1" id="KW-1133">Transmembrane helix</keyword>
<accession>A0ABT9EVY3</accession>
<dbReference type="Proteomes" id="UP001177341">
    <property type="component" value="Unassembled WGS sequence"/>
</dbReference>
<reference evidence="2" key="1">
    <citation type="submission" date="2023-07" db="EMBL/GenBank/DDBJ databases">
        <title>Genome content predicts the carbon catabolic preferences of heterotrophic bacteria.</title>
        <authorList>
            <person name="Gralka M."/>
        </authorList>
    </citation>
    <scope>NUCLEOTIDE SEQUENCE</scope>
    <source>
        <strain evidence="2">5G01</strain>
    </source>
</reference>
<keyword evidence="1" id="KW-0812">Transmembrane</keyword>
<evidence type="ECO:0000313" key="2">
    <source>
        <dbReference type="EMBL" id="MDP2523224.1"/>
    </source>
</evidence>
<name>A0ABT9EVY3_9GAMM</name>
<evidence type="ECO:0000313" key="3">
    <source>
        <dbReference type="Proteomes" id="UP001177341"/>
    </source>
</evidence>
<sequence>MPDPELKEWITLLKDALLGLAAIVTIFVGVYGVRAWKRDLVGKEVYAAARNLVKESHLVCKAARTLRQPLWASEERQFTDEEVEHTTKNERWRLSEAEGYKAKIEKFAEELKRYESAKLDLRVLVGSKIYEGFLPFGRPLTESIERVNAYLDLLQDHSKTYFPDSPEIIEAQRQLYPSDNLDDELSQSLADLREEGEVSLLSHLHRKSIYG</sequence>